<keyword evidence="3" id="KW-1185">Reference proteome</keyword>
<gene>
    <name evidence="2" type="ORF">CW354_22645</name>
</gene>
<evidence type="ECO:0008006" key="4">
    <source>
        <dbReference type="Google" id="ProtNLM"/>
    </source>
</evidence>
<proteinExistence type="predicted"/>
<reference evidence="2 3" key="1">
    <citation type="submission" date="2017-12" db="EMBL/GenBank/DDBJ databases">
        <authorList>
            <person name="Hurst M.R.H."/>
        </authorList>
    </citation>
    <scope>NUCLEOTIDE SEQUENCE [LARGE SCALE GENOMIC DNA]</scope>
    <source>
        <strain evidence="2 3">SY-3-19</strain>
    </source>
</reference>
<name>A0A2S7JZP2_9PROT</name>
<feature type="chain" id="PRO_5015454888" description="Peptidase M61 catalytic domain-containing protein" evidence="1">
    <location>
        <begin position="20"/>
        <end position="442"/>
    </location>
</feature>
<dbReference type="PROSITE" id="PS51257">
    <property type="entry name" value="PROKAR_LIPOPROTEIN"/>
    <property type="match status" value="1"/>
</dbReference>
<dbReference type="RefSeq" id="WP_104832366.1">
    <property type="nucleotide sequence ID" value="NZ_PJCH01000017.1"/>
</dbReference>
<dbReference type="EMBL" id="PJCH01000017">
    <property type="protein sequence ID" value="PQA85727.1"/>
    <property type="molecule type" value="Genomic_DNA"/>
</dbReference>
<organism evidence="2 3">
    <name type="scientific">Hyphococcus luteus</name>
    <dbReference type="NCBI Taxonomy" id="2058213"/>
    <lineage>
        <taxon>Bacteria</taxon>
        <taxon>Pseudomonadati</taxon>
        <taxon>Pseudomonadota</taxon>
        <taxon>Alphaproteobacteria</taxon>
        <taxon>Parvularculales</taxon>
        <taxon>Parvularculaceae</taxon>
        <taxon>Hyphococcus</taxon>
    </lineage>
</organism>
<dbReference type="OrthoDB" id="5935180at2"/>
<evidence type="ECO:0000256" key="1">
    <source>
        <dbReference type="SAM" id="SignalP"/>
    </source>
</evidence>
<feature type="signal peptide" evidence="1">
    <location>
        <begin position="1"/>
        <end position="19"/>
    </location>
</feature>
<dbReference type="Proteomes" id="UP000239504">
    <property type="component" value="Unassembled WGS sequence"/>
</dbReference>
<dbReference type="AlphaFoldDB" id="A0A2S7JZP2"/>
<protein>
    <recommendedName>
        <fullName evidence="4">Peptidase M61 catalytic domain-containing protein</fullName>
    </recommendedName>
</protein>
<keyword evidence="1" id="KW-0732">Signal</keyword>
<accession>A0A2S7JZP2</accession>
<comment type="caution">
    <text evidence="2">The sequence shown here is derived from an EMBL/GenBank/DDBJ whole genome shotgun (WGS) entry which is preliminary data.</text>
</comment>
<evidence type="ECO:0000313" key="2">
    <source>
        <dbReference type="EMBL" id="PQA85727.1"/>
    </source>
</evidence>
<sequence length="442" mass="47857">MMRFLFLLSLCAALLAACAREVGPEARIAITQRPGAVLEVVYELRRAQPGIAFHEIEGDYRAARWDLPPGFEIRKKDGAEVIARRDGARFKTLVLTAHPAQGRLPKEYQPVAPYGEGGVLVYTGHFWPLTKAQARADVVFDLTPAPGGHAVAFGDNAMALHDWQSPMAHPAFVYLGPLEPIETGAVMAVIDPQTPGWIVEEFKRLVPESFEKLSAMFGAAPETKPNLFLAAVPGKPAQLSYAGDALPAQFQIMLEGGVWAKPNDQARGVFLQSTVHEAVHLWQAAARPGASKPPEWIHEGAADAIAAEILAALGEWDAAAFEADERTARTDCARELDKGTTLNGARAKGYYRALYACGHVIASAVARAEGASTADFWRAFIDRAGPEGYSEDMFYDLVAERTGDPDFAGAVRDFARKPLARPEREIDGLFAAAGALARERGR</sequence>
<evidence type="ECO:0000313" key="3">
    <source>
        <dbReference type="Proteomes" id="UP000239504"/>
    </source>
</evidence>